<proteinExistence type="predicted"/>
<dbReference type="AlphaFoldDB" id="A0AAN6U1X9"/>
<dbReference type="RefSeq" id="XP_062648420.1">
    <property type="nucleotide sequence ID" value="XM_062787189.1"/>
</dbReference>
<protein>
    <submittedName>
        <fullName evidence="1">Uncharacterized protein</fullName>
    </submittedName>
</protein>
<organism evidence="1 2">
    <name type="scientific">Parathielavia appendiculata</name>
    <dbReference type="NCBI Taxonomy" id="2587402"/>
    <lineage>
        <taxon>Eukaryota</taxon>
        <taxon>Fungi</taxon>
        <taxon>Dikarya</taxon>
        <taxon>Ascomycota</taxon>
        <taxon>Pezizomycotina</taxon>
        <taxon>Sordariomycetes</taxon>
        <taxon>Sordariomycetidae</taxon>
        <taxon>Sordariales</taxon>
        <taxon>Chaetomiaceae</taxon>
        <taxon>Parathielavia</taxon>
    </lineage>
</organism>
<accession>A0AAN6U1X9</accession>
<dbReference type="GeneID" id="87823959"/>
<sequence>MDEIDEDENEDVSFFMPKGNRLSFKRSTWIPWLSSIRWAASHLGIWHIISLDEYLLTDDKMLGIPEQAPSSDNVRKRLIRKRQAAYDRECAAWLRTDPQERGPRPDPSSIESTEEMFLTEASAAIEEYSKARHAARPMIKACTQVNMLISSTVDRKTF</sequence>
<dbReference type="EMBL" id="MU853227">
    <property type="protein sequence ID" value="KAK4124649.1"/>
    <property type="molecule type" value="Genomic_DNA"/>
</dbReference>
<evidence type="ECO:0000313" key="2">
    <source>
        <dbReference type="Proteomes" id="UP001302602"/>
    </source>
</evidence>
<name>A0AAN6U1X9_9PEZI</name>
<dbReference type="Proteomes" id="UP001302602">
    <property type="component" value="Unassembled WGS sequence"/>
</dbReference>
<comment type="caution">
    <text evidence="1">The sequence shown here is derived from an EMBL/GenBank/DDBJ whole genome shotgun (WGS) entry which is preliminary data.</text>
</comment>
<keyword evidence="2" id="KW-1185">Reference proteome</keyword>
<evidence type="ECO:0000313" key="1">
    <source>
        <dbReference type="EMBL" id="KAK4124649.1"/>
    </source>
</evidence>
<reference evidence="1" key="1">
    <citation type="journal article" date="2023" name="Mol. Phylogenet. Evol.">
        <title>Genome-scale phylogeny and comparative genomics of the fungal order Sordariales.</title>
        <authorList>
            <person name="Hensen N."/>
            <person name="Bonometti L."/>
            <person name="Westerberg I."/>
            <person name="Brannstrom I.O."/>
            <person name="Guillou S."/>
            <person name="Cros-Aarteil S."/>
            <person name="Calhoun S."/>
            <person name="Haridas S."/>
            <person name="Kuo A."/>
            <person name="Mondo S."/>
            <person name="Pangilinan J."/>
            <person name="Riley R."/>
            <person name="LaButti K."/>
            <person name="Andreopoulos B."/>
            <person name="Lipzen A."/>
            <person name="Chen C."/>
            <person name="Yan M."/>
            <person name="Daum C."/>
            <person name="Ng V."/>
            <person name="Clum A."/>
            <person name="Steindorff A."/>
            <person name="Ohm R.A."/>
            <person name="Martin F."/>
            <person name="Silar P."/>
            <person name="Natvig D.O."/>
            <person name="Lalanne C."/>
            <person name="Gautier V."/>
            <person name="Ament-Velasquez S.L."/>
            <person name="Kruys A."/>
            <person name="Hutchinson M.I."/>
            <person name="Powell A.J."/>
            <person name="Barry K."/>
            <person name="Miller A.N."/>
            <person name="Grigoriev I.V."/>
            <person name="Debuchy R."/>
            <person name="Gladieux P."/>
            <person name="Hiltunen Thoren M."/>
            <person name="Johannesson H."/>
        </authorList>
    </citation>
    <scope>NUCLEOTIDE SEQUENCE</scope>
    <source>
        <strain evidence="1">CBS 731.68</strain>
    </source>
</reference>
<gene>
    <name evidence="1" type="ORF">N657DRAFT_400457</name>
</gene>
<reference evidence="1" key="2">
    <citation type="submission" date="2023-05" db="EMBL/GenBank/DDBJ databases">
        <authorList>
            <consortium name="Lawrence Berkeley National Laboratory"/>
            <person name="Steindorff A."/>
            <person name="Hensen N."/>
            <person name="Bonometti L."/>
            <person name="Westerberg I."/>
            <person name="Brannstrom I.O."/>
            <person name="Guillou S."/>
            <person name="Cros-Aarteil S."/>
            <person name="Calhoun S."/>
            <person name="Haridas S."/>
            <person name="Kuo A."/>
            <person name="Mondo S."/>
            <person name="Pangilinan J."/>
            <person name="Riley R."/>
            <person name="Labutti K."/>
            <person name="Andreopoulos B."/>
            <person name="Lipzen A."/>
            <person name="Chen C."/>
            <person name="Yanf M."/>
            <person name="Daum C."/>
            <person name="Ng V."/>
            <person name="Clum A."/>
            <person name="Ohm R."/>
            <person name="Martin F."/>
            <person name="Silar P."/>
            <person name="Natvig D."/>
            <person name="Lalanne C."/>
            <person name="Gautier V."/>
            <person name="Ament-Velasquez S.L."/>
            <person name="Kruys A."/>
            <person name="Hutchinson M.I."/>
            <person name="Powell A.J."/>
            <person name="Barry K."/>
            <person name="Miller A.N."/>
            <person name="Grigoriev I.V."/>
            <person name="Debuchy R."/>
            <person name="Gladieux P."/>
            <person name="Thoren M.H."/>
            <person name="Johannesson H."/>
        </authorList>
    </citation>
    <scope>NUCLEOTIDE SEQUENCE</scope>
    <source>
        <strain evidence="1">CBS 731.68</strain>
    </source>
</reference>